<dbReference type="AlphaFoldDB" id="A0A9D4DB83"/>
<evidence type="ECO:0000313" key="3">
    <source>
        <dbReference type="Proteomes" id="UP000828390"/>
    </source>
</evidence>
<reference evidence="2" key="1">
    <citation type="journal article" date="2019" name="bioRxiv">
        <title>The Genome of the Zebra Mussel, Dreissena polymorpha: A Resource for Invasive Species Research.</title>
        <authorList>
            <person name="McCartney M.A."/>
            <person name="Auch B."/>
            <person name="Kono T."/>
            <person name="Mallez S."/>
            <person name="Zhang Y."/>
            <person name="Obille A."/>
            <person name="Becker A."/>
            <person name="Abrahante J.E."/>
            <person name="Garbe J."/>
            <person name="Badalamenti J.P."/>
            <person name="Herman A."/>
            <person name="Mangelson H."/>
            <person name="Liachko I."/>
            <person name="Sullivan S."/>
            <person name="Sone E.D."/>
            <person name="Koren S."/>
            <person name="Silverstein K.A.T."/>
            <person name="Beckman K.B."/>
            <person name="Gohl D.M."/>
        </authorList>
    </citation>
    <scope>NUCLEOTIDE SEQUENCE</scope>
    <source>
        <strain evidence="2">Duluth1</strain>
        <tissue evidence="2">Whole animal</tissue>
    </source>
</reference>
<proteinExistence type="predicted"/>
<comment type="caution">
    <text evidence="2">The sequence shown here is derived from an EMBL/GenBank/DDBJ whole genome shotgun (WGS) entry which is preliminary data.</text>
</comment>
<evidence type="ECO:0000256" key="1">
    <source>
        <dbReference type="SAM" id="MobiDB-lite"/>
    </source>
</evidence>
<gene>
    <name evidence="2" type="ORF">DPMN_048254</name>
</gene>
<name>A0A9D4DB83_DREPO</name>
<dbReference type="Proteomes" id="UP000828390">
    <property type="component" value="Unassembled WGS sequence"/>
</dbReference>
<sequence length="67" mass="6982">MHSRTSRGGLMEGRRGGGTQYAKRTGETVPMIEATAGDGRSGHKGGAAREEKKGASLIVSVRTIITP</sequence>
<organism evidence="2 3">
    <name type="scientific">Dreissena polymorpha</name>
    <name type="common">Zebra mussel</name>
    <name type="synonym">Mytilus polymorpha</name>
    <dbReference type="NCBI Taxonomy" id="45954"/>
    <lineage>
        <taxon>Eukaryota</taxon>
        <taxon>Metazoa</taxon>
        <taxon>Spiralia</taxon>
        <taxon>Lophotrochozoa</taxon>
        <taxon>Mollusca</taxon>
        <taxon>Bivalvia</taxon>
        <taxon>Autobranchia</taxon>
        <taxon>Heteroconchia</taxon>
        <taxon>Euheterodonta</taxon>
        <taxon>Imparidentia</taxon>
        <taxon>Neoheterodontei</taxon>
        <taxon>Myida</taxon>
        <taxon>Dreissenoidea</taxon>
        <taxon>Dreissenidae</taxon>
        <taxon>Dreissena</taxon>
    </lineage>
</organism>
<accession>A0A9D4DB83</accession>
<feature type="region of interest" description="Disordered" evidence="1">
    <location>
        <begin position="1"/>
        <end position="55"/>
    </location>
</feature>
<reference evidence="2" key="2">
    <citation type="submission" date="2020-11" db="EMBL/GenBank/DDBJ databases">
        <authorList>
            <person name="McCartney M.A."/>
            <person name="Auch B."/>
            <person name="Kono T."/>
            <person name="Mallez S."/>
            <person name="Becker A."/>
            <person name="Gohl D.M."/>
            <person name="Silverstein K.A.T."/>
            <person name="Koren S."/>
            <person name="Bechman K.B."/>
            <person name="Herman A."/>
            <person name="Abrahante J.E."/>
            <person name="Garbe J."/>
        </authorList>
    </citation>
    <scope>NUCLEOTIDE SEQUENCE</scope>
    <source>
        <strain evidence="2">Duluth1</strain>
        <tissue evidence="2">Whole animal</tissue>
    </source>
</reference>
<dbReference type="EMBL" id="JAIWYP010000011">
    <property type="protein sequence ID" value="KAH3741529.1"/>
    <property type="molecule type" value="Genomic_DNA"/>
</dbReference>
<evidence type="ECO:0000313" key="2">
    <source>
        <dbReference type="EMBL" id="KAH3741529.1"/>
    </source>
</evidence>
<protein>
    <submittedName>
        <fullName evidence="2">Uncharacterized protein</fullName>
    </submittedName>
</protein>
<keyword evidence="3" id="KW-1185">Reference proteome</keyword>